<dbReference type="PANTHER" id="PTHR11364">
    <property type="entry name" value="THIOSULFATE SULFERTANSFERASE"/>
    <property type="match status" value="1"/>
</dbReference>
<dbReference type="Gene3D" id="3.40.250.10">
    <property type="entry name" value="Rhodanese-like domain"/>
    <property type="match status" value="2"/>
</dbReference>
<keyword evidence="10" id="KW-0670">Pyruvate</keyword>
<keyword evidence="11" id="KW-1185">Reference proteome</keyword>
<dbReference type="Pfam" id="PF00581">
    <property type="entry name" value="Rhodanese"/>
    <property type="match status" value="2"/>
</dbReference>
<dbReference type="CDD" id="cd01448">
    <property type="entry name" value="TST_Repeat_1"/>
    <property type="match status" value="1"/>
</dbReference>
<dbReference type="PANTHER" id="PTHR11364:SF27">
    <property type="entry name" value="SULFURTRANSFERASE"/>
    <property type="match status" value="1"/>
</dbReference>
<evidence type="ECO:0000256" key="6">
    <source>
        <dbReference type="ARBA" id="ARBA00066832"/>
    </source>
</evidence>
<comment type="catalytic activity">
    <reaction evidence="5">
        <text>2-oxo-3-sulfanylpropanoate + [thioredoxin]-dithiol = [thioredoxin]-disulfide + hydrogen sulfide + pyruvate + H(+)</text>
        <dbReference type="Rhea" id="RHEA:21740"/>
        <dbReference type="Rhea" id="RHEA-COMP:10698"/>
        <dbReference type="Rhea" id="RHEA-COMP:10700"/>
        <dbReference type="ChEBI" id="CHEBI:15361"/>
        <dbReference type="ChEBI" id="CHEBI:15378"/>
        <dbReference type="ChEBI" id="CHEBI:29919"/>
        <dbReference type="ChEBI" id="CHEBI:29950"/>
        <dbReference type="ChEBI" id="CHEBI:50058"/>
        <dbReference type="ChEBI" id="CHEBI:57678"/>
        <dbReference type="EC" id="2.8.1.2"/>
    </reaction>
    <physiologicalReaction direction="left-to-right" evidence="5">
        <dbReference type="Rhea" id="RHEA:21741"/>
    </physiologicalReaction>
</comment>
<dbReference type="OrthoDB" id="9781034at2"/>
<keyword evidence="4" id="KW-0677">Repeat</keyword>
<keyword evidence="3 10" id="KW-0808">Transferase</keyword>
<dbReference type="NCBIfam" id="NF008557">
    <property type="entry name" value="PRK11493.1"/>
    <property type="match status" value="1"/>
</dbReference>
<evidence type="ECO:0000313" key="10">
    <source>
        <dbReference type="EMBL" id="PYF05112.1"/>
    </source>
</evidence>
<dbReference type="AlphaFoldDB" id="A0A318TJX3"/>
<evidence type="ECO:0000259" key="9">
    <source>
        <dbReference type="PROSITE" id="PS50206"/>
    </source>
</evidence>
<protein>
    <recommendedName>
        <fullName evidence="7">3-mercaptopyruvate sulfurtransferase</fullName>
        <ecNumber evidence="6">2.8.1.2</ecNumber>
    </recommendedName>
    <alternativeName>
        <fullName evidence="8">Rhodanese-like protein</fullName>
    </alternativeName>
</protein>
<dbReference type="EMBL" id="QJTI01000002">
    <property type="protein sequence ID" value="PYF05112.1"/>
    <property type="molecule type" value="Genomic_DNA"/>
</dbReference>
<dbReference type="SMART" id="SM00450">
    <property type="entry name" value="RHOD"/>
    <property type="match status" value="2"/>
</dbReference>
<proteinExistence type="predicted"/>
<gene>
    <name evidence="10" type="ORF">BJ122_102338</name>
</gene>
<evidence type="ECO:0000256" key="3">
    <source>
        <dbReference type="ARBA" id="ARBA00022679"/>
    </source>
</evidence>
<dbReference type="PROSITE" id="PS50206">
    <property type="entry name" value="RHODANESE_3"/>
    <property type="match status" value="2"/>
</dbReference>
<dbReference type="CDD" id="cd01449">
    <property type="entry name" value="TST_Repeat_2"/>
    <property type="match status" value="1"/>
</dbReference>
<feature type="domain" description="Rhodanese" evidence="9">
    <location>
        <begin position="19"/>
        <end position="137"/>
    </location>
</feature>
<organism evidence="10 11">
    <name type="scientific">Rhodopseudomonas faecalis</name>
    <dbReference type="NCBI Taxonomy" id="99655"/>
    <lineage>
        <taxon>Bacteria</taxon>
        <taxon>Pseudomonadati</taxon>
        <taxon>Pseudomonadota</taxon>
        <taxon>Alphaproteobacteria</taxon>
        <taxon>Hyphomicrobiales</taxon>
        <taxon>Nitrobacteraceae</taxon>
        <taxon>Rhodopseudomonas</taxon>
    </lineage>
</organism>
<evidence type="ECO:0000256" key="5">
    <source>
        <dbReference type="ARBA" id="ARBA00051793"/>
    </source>
</evidence>
<reference evidence="10 11" key="1">
    <citation type="submission" date="2018-06" db="EMBL/GenBank/DDBJ databases">
        <title>Genomic Encyclopedia of Archaeal and Bacterial Type Strains, Phase II (KMG-II): from individual species to whole genera.</title>
        <authorList>
            <person name="Goeker M."/>
        </authorList>
    </citation>
    <scope>NUCLEOTIDE SEQUENCE [LARGE SCALE GENOMIC DNA]</scope>
    <source>
        <strain evidence="10 11">JCM 11668</strain>
    </source>
</reference>
<evidence type="ECO:0000256" key="1">
    <source>
        <dbReference type="ARBA" id="ARBA00004496"/>
    </source>
</evidence>
<dbReference type="FunFam" id="3.40.250.10:FF:000015">
    <property type="entry name" value="Sulfurtransferase"/>
    <property type="match status" value="1"/>
</dbReference>
<comment type="caution">
    <text evidence="10">The sequence shown here is derived from an EMBL/GenBank/DDBJ whole genome shotgun (WGS) entry which is preliminary data.</text>
</comment>
<dbReference type="PROSITE" id="PS00380">
    <property type="entry name" value="RHODANESE_1"/>
    <property type="match status" value="1"/>
</dbReference>
<dbReference type="GO" id="GO:0016784">
    <property type="term" value="F:3-mercaptopyruvate sulfurtransferase activity"/>
    <property type="evidence" value="ECO:0007669"/>
    <property type="project" value="UniProtKB-EC"/>
</dbReference>
<accession>A0A318TJX3</accession>
<feature type="domain" description="Rhodanese" evidence="9">
    <location>
        <begin position="167"/>
        <end position="278"/>
    </location>
</feature>
<dbReference type="Proteomes" id="UP000248148">
    <property type="component" value="Unassembled WGS sequence"/>
</dbReference>
<dbReference type="InterPro" id="IPR001307">
    <property type="entry name" value="Thiosulphate_STrfase_CS"/>
</dbReference>
<dbReference type="GO" id="GO:0005737">
    <property type="term" value="C:cytoplasm"/>
    <property type="evidence" value="ECO:0007669"/>
    <property type="project" value="UniProtKB-SubCell"/>
</dbReference>
<dbReference type="InterPro" id="IPR001763">
    <property type="entry name" value="Rhodanese-like_dom"/>
</dbReference>
<evidence type="ECO:0000256" key="7">
    <source>
        <dbReference type="ARBA" id="ARBA00070833"/>
    </source>
</evidence>
<dbReference type="EC" id="2.8.1.2" evidence="6"/>
<evidence type="ECO:0000256" key="4">
    <source>
        <dbReference type="ARBA" id="ARBA00022737"/>
    </source>
</evidence>
<evidence type="ECO:0000256" key="2">
    <source>
        <dbReference type="ARBA" id="ARBA00022490"/>
    </source>
</evidence>
<evidence type="ECO:0000313" key="11">
    <source>
        <dbReference type="Proteomes" id="UP000248148"/>
    </source>
</evidence>
<keyword evidence="2" id="KW-0963">Cytoplasm</keyword>
<dbReference type="SUPFAM" id="SSF52821">
    <property type="entry name" value="Rhodanese/Cell cycle control phosphatase"/>
    <property type="match status" value="2"/>
</dbReference>
<sequence length="285" mass="30460">MTFPSAPLVSTDWLAAHLDDPKLRILDASFRMPAMRPPTAAEQFAERHLPGAAFFDIDAIADPETSLPHMVPSPQEFAEQVGALGVGDGCRMVVYDAGDYLGAPRAWWMFKLYGLAEVRVLEGGLAKWQAEGRAIASGAPAISAATLTPQFEPERLRRIEQLIANLDSGAEQVVDARSRERFEGAVAEPWPGRRSGRIPGSFNVPFNELIAADGTLKSPDELRAIFAAAKVDLNRPIVTSCGSGVTAAVITLALARLGVDRTALYDGSWAEWGLPDGPALATGPA</sequence>
<dbReference type="FunFam" id="3.40.250.10:FF:000001">
    <property type="entry name" value="Sulfurtransferase"/>
    <property type="match status" value="1"/>
</dbReference>
<comment type="subcellular location">
    <subcellularLocation>
        <location evidence="1">Cytoplasm</location>
    </subcellularLocation>
</comment>
<dbReference type="InterPro" id="IPR036873">
    <property type="entry name" value="Rhodanese-like_dom_sf"/>
</dbReference>
<dbReference type="InterPro" id="IPR045078">
    <property type="entry name" value="TST/MPST-like"/>
</dbReference>
<evidence type="ECO:0000256" key="8">
    <source>
        <dbReference type="ARBA" id="ARBA00078354"/>
    </source>
</evidence>
<name>A0A318TJX3_9BRAD</name>
<dbReference type="GO" id="GO:0004792">
    <property type="term" value="F:thiosulfate-cyanide sulfurtransferase activity"/>
    <property type="evidence" value="ECO:0007669"/>
    <property type="project" value="InterPro"/>
</dbReference>
<dbReference type="RefSeq" id="WP_110779739.1">
    <property type="nucleotide sequence ID" value="NZ_QJTI01000002.1"/>
</dbReference>